<dbReference type="CDD" id="cd17040">
    <property type="entry name" value="Ubl_MoaD_like"/>
    <property type="match status" value="1"/>
</dbReference>
<organism evidence="1 2">
    <name type="scientific">Desulfoprunum benzoelyticum</name>
    <dbReference type="NCBI Taxonomy" id="1506996"/>
    <lineage>
        <taxon>Bacteria</taxon>
        <taxon>Pseudomonadati</taxon>
        <taxon>Thermodesulfobacteriota</taxon>
        <taxon>Desulfobulbia</taxon>
        <taxon>Desulfobulbales</taxon>
        <taxon>Desulfobulbaceae</taxon>
        <taxon>Desulfoprunum</taxon>
    </lineage>
</organism>
<dbReference type="InterPro" id="IPR003749">
    <property type="entry name" value="ThiS/MoaD-like"/>
</dbReference>
<keyword evidence="2" id="KW-1185">Reference proteome</keyword>
<comment type="caution">
    <text evidence="1">The sequence shown here is derived from an EMBL/GenBank/DDBJ whole genome shotgun (WGS) entry which is preliminary data.</text>
</comment>
<name>A0A840UT39_9BACT</name>
<sequence length="74" mass="7913">MQVTVKLFAFFRDGRFKEEGREYPAGTVVGDVVDELGIGRDEVGVVMINSLQRSLESPIGDGDVVAIFPVIGGG</sequence>
<protein>
    <submittedName>
        <fullName evidence="1">Molybdopterin converting factor small subunit</fullName>
    </submittedName>
</protein>
<dbReference type="SUPFAM" id="SSF54285">
    <property type="entry name" value="MoaD/ThiS"/>
    <property type="match status" value="1"/>
</dbReference>
<accession>A0A840UT39</accession>
<evidence type="ECO:0000313" key="2">
    <source>
        <dbReference type="Proteomes" id="UP000539642"/>
    </source>
</evidence>
<dbReference type="Gene3D" id="3.10.20.30">
    <property type="match status" value="1"/>
</dbReference>
<dbReference type="InterPro" id="IPR016155">
    <property type="entry name" value="Mopterin_synth/thiamin_S_b"/>
</dbReference>
<dbReference type="InterPro" id="IPR012675">
    <property type="entry name" value="Beta-grasp_dom_sf"/>
</dbReference>
<dbReference type="Proteomes" id="UP000539642">
    <property type="component" value="Unassembled WGS sequence"/>
</dbReference>
<evidence type="ECO:0000313" key="1">
    <source>
        <dbReference type="EMBL" id="MBB5349367.1"/>
    </source>
</evidence>
<proteinExistence type="predicted"/>
<dbReference type="AlphaFoldDB" id="A0A840UT39"/>
<dbReference type="RefSeq" id="WP_183352170.1">
    <property type="nucleotide sequence ID" value="NZ_JACHEO010000024.1"/>
</dbReference>
<dbReference type="EMBL" id="JACHEO010000024">
    <property type="protein sequence ID" value="MBB5349367.1"/>
    <property type="molecule type" value="Genomic_DNA"/>
</dbReference>
<reference evidence="1 2" key="1">
    <citation type="submission" date="2020-08" db="EMBL/GenBank/DDBJ databases">
        <title>Genomic Encyclopedia of Type Strains, Phase IV (KMG-IV): sequencing the most valuable type-strain genomes for metagenomic binning, comparative biology and taxonomic classification.</title>
        <authorList>
            <person name="Goeker M."/>
        </authorList>
    </citation>
    <scope>NUCLEOTIDE SEQUENCE [LARGE SCALE GENOMIC DNA]</scope>
    <source>
        <strain evidence="1 2">DSM 28570</strain>
    </source>
</reference>
<dbReference type="Pfam" id="PF02597">
    <property type="entry name" value="ThiS"/>
    <property type="match status" value="1"/>
</dbReference>
<gene>
    <name evidence="1" type="ORF">HNQ81_003120</name>
</gene>